<sequence>MKLPQTLPKNSMIKELTSSGKFRTRANKAWRADILSKSLCDDILQRLSPYLRRNGPVDIIDLWPGAGVWSSEVNNFLRPRQHILVEPDTKEFQDFLKPLAKSKSCYKYLEVNPWVHGIADLISKYLPKKQIQSNGEHAGTSKESDTLLILVNPPLTTSRKQHFLPARWWSRFIEDCMNFSTFNNYGRLQAVASFPRREARSVIPHAIPDRRRPAILTEAVASHAFEIAATHDPGTWSPLIGWDLTVDSAAHVARKTKENNVIIPTGREPIPIPVTPEVEYDPRRPCPYAPRAQTEQSRSWLADMEAGNTTNADALMKKRAKQALYKLRYDNRATYDAYQRAERVISIDQLVRRLSRDAANPNLDFKALKPLDDKIEELKTAVANEPVFAEEKNVRIVLSLIDSNRCARYSGNFDRALLAWDRRPFEPLLIDHEELFPSDGELAMFYFEADINSSLMKGLKEVDPMQRDELLRIFDAFCFSIGTRGLATVGELLSSIFADQSINDIVKAVPSLATFASKRLKSDFDNLPKTLHTKPSRQQSGEPLDPVECFQENLDYDLSDVRVRSLSVSTLWDLAVEYQKRPSRLDTVELNRAVGSSLTSFRSGHMVEKQLH</sequence>
<evidence type="ECO:0008006" key="3">
    <source>
        <dbReference type="Google" id="ProtNLM"/>
    </source>
</evidence>
<organism evidence="1 2">
    <name type="scientific">Aspergillus sclerotialis</name>
    <dbReference type="NCBI Taxonomy" id="2070753"/>
    <lineage>
        <taxon>Eukaryota</taxon>
        <taxon>Fungi</taxon>
        <taxon>Dikarya</taxon>
        <taxon>Ascomycota</taxon>
        <taxon>Pezizomycotina</taxon>
        <taxon>Eurotiomycetes</taxon>
        <taxon>Eurotiomycetidae</taxon>
        <taxon>Eurotiales</taxon>
        <taxon>Aspergillaceae</taxon>
        <taxon>Aspergillus</taxon>
        <taxon>Aspergillus subgen. Polypaecilum</taxon>
    </lineage>
</organism>
<dbReference type="AlphaFoldDB" id="A0A3A2ZNG2"/>
<dbReference type="SUPFAM" id="SSF53335">
    <property type="entry name" value="S-adenosyl-L-methionine-dependent methyltransferases"/>
    <property type="match status" value="1"/>
</dbReference>
<dbReference type="EMBL" id="MVGC01000143">
    <property type="protein sequence ID" value="RJE22947.1"/>
    <property type="molecule type" value="Genomic_DNA"/>
</dbReference>
<dbReference type="OrthoDB" id="16079at2759"/>
<dbReference type="InterPro" id="IPR029063">
    <property type="entry name" value="SAM-dependent_MTases_sf"/>
</dbReference>
<evidence type="ECO:0000313" key="1">
    <source>
        <dbReference type="EMBL" id="RJE22947.1"/>
    </source>
</evidence>
<comment type="caution">
    <text evidence="1">The sequence shown here is derived from an EMBL/GenBank/DDBJ whole genome shotgun (WGS) entry which is preliminary data.</text>
</comment>
<reference evidence="2" key="1">
    <citation type="submission" date="2017-02" db="EMBL/GenBank/DDBJ databases">
        <authorList>
            <person name="Tafer H."/>
            <person name="Lopandic K."/>
        </authorList>
    </citation>
    <scope>NUCLEOTIDE SEQUENCE [LARGE SCALE GENOMIC DNA]</scope>
    <source>
        <strain evidence="2">CBS 366.77</strain>
    </source>
</reference>
<dbReference type="Proteomes" id="UP000266188">
    <property type="component" value="Unassembled WGS sequence"/>
</dbReference>
<dbReference type="Gene3D" id="3.40.50.150">
    <property type="entry name" value="Vaccinia Virus protein VP39"/>
    <property type="match status" value="1"/>
</dbReference>
<accession>A0A3A2ZNG2</accession>
<evidence type="ECO:0000313" key="2">
    <source>
        <dbReference type="Proteomes" id="UP000266188"/>
    </source>
</evidence>
<keyword evidence="2" id="KW-1185">Reference proteome</keyword>
<gene>
    <name evidence="1" type="ORF">PHISCL_04716</name>
</gene>
<proteinExistence type="predicted"/>
<name>A0A3A2ZNG2_9EURO</name>
<protein>
    <recommendedName>
        <fullName evidence="3">rRNA adenine N(6)-methyltransferase</fullName>
    </recommendedName>
</protein>